<dbReference type="eggNOG" id="ENOG502TA6V">
    <property type="taxonomic scope" value="Eukaryota"/>
</dbReference>
<dbReference type="OrthoDB" id="41577at2759"/>
<keyword evidence="5" id="KW-1185">Reference proteome</keyword>
<keyword evidence="3" id="KW-0732">Signal</keyword>
<keyword evidence="2" id="KW-0472">Membrane</keyword>
<accession>K0T772</accession>
<proteinExistence type="predicted"/>
<protein>
    <submittedName>
        <fullName evidence="4">Uncharacterized protein</fullName>
    </submittedName>
</protein>
<evidence type="ECO:0000313" key="4">
    <source>
        <dbReference type="EMBL" id="EJK69146.1"/>
    </source>
</evidence>
<evidence type="ECO:0000313" key="5">
    <source>
        <dbReference type="Proteomes" id="UP000266841"/>
    </source>
</evidence>
<feature type="region of interest" description="Disordered" evidence="1">
    <location>
        <begin position="739"/>
        <end position="761"/>
    </location>
</feature>
<evidence type="ECO:0000256" key="2">
    <source>
        <dbReference type="SAM" id="Phobius"/>
    </source>
</evidence>
<feature type="compositionally biased region" description="Low complexity" evidence="1">
    <location>
        <begin position="286"/>
        <end position="295"/>
    </location>
</feature>
<gene>
    <name evidence="4" type="ORF">THAOC_09633</name>
</gene>
<feature type="compositionally biased region" description="Basic and acidic residues" evidence="1">
    <location>
        <begin position="52"/>
        <end position="64"/>
    </location>
</feature>
<feature type="transmembrane region" description="Helical" evidence="2">
    <location>
        <begin position="470"/>
        <end position="488"/>
    </location>
</feature>
<reference evidence="4 5" key="1">
    <citation type="journal article" date="2012" name="Genome Biol.">
        <title>Genome and low-iron response of an oceanic diatom adapted to chronic iron limitation.</title>
        <authorList>
            <person name="Lommer M."/>
            <person name="Specht M."/>
            <person name="Roy A.S."/>
            <person name="Kraemer L."/>
            <person name="Andreson R."/>
            <person name="Gutowska M.A."/>
            <person name="Wolf J."/>
            <person name="Bergner S.V."/>
            <person name="Schilhabel M.B."/>
            <person name="Klostermeier U.C."/>
            <person name="Beiko R.G."/>
            <person name="Rosenstiel P."/>
            <person name="Hippler M."/>
            <person name="Laroche J."/>
        </authorList>
    </citation>
    <scope>NUCLEOTIDE SEQUENCE [LARGE SCALE GENOMIC DNA]</scope>
    <source>
        <strain evidence="4 5">CCMP1005</strain>
    </source>
</reference>
<keyword evidence="2" id="KW-1133">Transmembrane helix</keyword>
<feature type="compositionally biased region" description="Pro residues" evidence="1">
    <location>
        <begin position="206"/>
        <end position="215"/>
    </location>
</feature>
<sequence>MLSLAVAVLLLATAQNSGQAAAFTRSSAAAASQARQTGRSIFMSTTTVAPPDTEKKEKEGEFKVPNDGGETRGPIEWLIDDRMVSREDGEPFHILLLDETFRVNDRISVEYVASSCAYVLMMPYDEAAELAAMSKEQGFSCLGTWPHEEAVRLGKQLQDRDIICRVVPYAEGGDRPWQARDASSTGQGLGERAPAPGGDNADVPRALPPLPPPGASPASPEDGGGRLGRPSPRLSKRRTRAPSGGTGPKKRRPGRGSLLMIGRVSVNLGVRARRTDPRRLVGVRGSSSSADSSGDGSKDPPTPTAQATTGSRPPLPVRIALVSSATALATPTFPALGFLYLVGRAAVRDDAVRRSLEGRTGAVVSFAAWTLVPTLYGGPVASLILPCAIGNAAVAGSAYGALDLACGGPTTEAGRWALRTPYITGGGIGAATGYLGPNYAYGPILERLYGLDGMSASVERLMGYPLANEACVATGALAGVLMYPLLYLPTEGVPGVRWELSSGLALAATVGALGYVYMLQKDSGLPLPEGSYLSPADEDLVLSILRYNRLSQCIETYSPGRDRFLGPEQMRLDGAEIAESCRSYSQWGKKAIFNDRLLAFAYNYWDTTTVDRHPDNVVEIPTVDETSRRQGAVATSDALAAALLLGEGRGEEGMERILRTVDELTRDGRGRAGVPPTETFEDVASALDVLMSHRIHGRDLPADSTDGKLEEFVRRRCPDVMLSPSDETFARTSVETQLRGSGWKAPDEGPSMSRWEGASERERRRTVRRRAVVAATGGAVLLAIAGLLLVRD</sequence>
<name>K0T772_THAOC</name>
<feature type="transmembrane region" description="Helical" evidence="2">
    <location>
        <begin position="771"/>
        <end position="790"/>
    </location>
</feature>
<dbReference type="AlphaFoldDB" id="K0T772"/>
<evidence type="ECO:0000256" key="1">
    <source>
        <dbReference type="SAM" id="MobiDB-lite"/>
    </source>
</evidence>
<feature type="region of interest" description="Disordered" evidence="1">
    <location>
        <begin position="41"/>
        <end position="67"/>
    </location>
</feature>
<organism evidence="4 5">
    <name type="scientific">Thalassiosira oceanica</name>
    <name type="common">Marine diatom</name>
    <dbReference type="NCBI Taxonomy" id="159749"/>
    <lineage>
        <taxon>Eukaryota</taxon>
        <taxon>Sar</taxon>
        <taxon>Stramenopiles</taxon>
        <taxon>Ochrophyta</taxon>
        <taxon>Bacillariophyta</taxon>
        <taxon>Coscinodiscophyceae</taxon>
        <taxon>Thalassiosirophycidae</taxon>
        <taxon>Thalassiosirales</taxon>
        <taxon>Thalassiosiraceae</taxon>
        <taxon>Thalassiosira</taxon>
    </lineage>
</organism>
<keyword evidence="2" id="KW-0812">Transmembrane</keyword>
<feature type="transmembrane region" description="Helical" evidence="2">
    <location>
        <begin position="500"/>
        <end position="519"/>
    </location>
</feature>
<feature type="signal peptide" evidence="3">
    <location>
        <begin position="1"/>
        <end position="20"/>
    </location>
</feature>
<dbReference type="EMBL" id="AGNL01010420">
    <property type="protein sequence ID" value="EJK69146.1"/>
    <property type="molecule type" value="Genomic_DNA"/>
</dbReference>
<dbReference type="Proteomes" id="UP000266841">
    <property type="component" value="Unassembled WGS sequence"/>
</dbReference>
<evidence type="ECO:0000256" key="3">
    <source>
        <dbReference type="SAM" id="SignalP"/>
    </source>
</evidence>
<feature type="region of interest" description="Disordered" evidence="1">
    <location>
        <begin position="174"/>
        <end position="314"/>
    </location>
</feature>
<comment type="caution">
    <text evidence="4">The sequence shown here is derived from an EMBL/GenBank/DDBJ whole genome shotgun (WGS) entry which is preliminary data.</text>
</comment>
<feature type="chain" id="PRO_5003841641" evidence="3">
    <location>
        <begin position="21"/>
        <end position="792"/>
    </location>
</feature>
<feature type="transmembrane region" description="Helical" evidence="2">
    <location>
        <begin position="319"/>
        <end position="343"/>
    </location>
</feature>